<feature type="transmembrane region" description="Helical" evidence="6">
    <location>
        <begin position="47"/>
        <end position="65"/>
    </location>
</feature>
<comment type="caution">
    <text evidence="8">The sequence shown here is derived from an EMBL/GenBank/DDBJ whole genome shotgun (WGS) entry which is preliminary data.</text>
</comment>
<feature type="transmembrane region" description="Helical" evidence="6">
    <location>
        <begin position="116"/>
        <end position="135"/>
    </location>
</feature>
<feature type="transmembrane region" description="Helical" evidence="6">
    <location>
        <begin position="77"/>
        <end position="96"/>
    </location>
</feature>
<evidence type="ECO:0000256" key="2">
    <source>
        <dbReference type="ARBA" id="ARBA00007635"/>
    </source>
</evidence>
<keyword evidence="9" id="KW-1185">Reference proteome</keyword>
<keyword evidence="3 6" id="KW-0812">Transmembrane</keyword>
<dbReference type="EMBL" id="JBJUIK010000007">
    <property type="protein sequence ID" value="KAL3524490.1"/>
    <property type="molecule type" value="Genomic_DNA"/>
</dbReference>
<feature type="transmembrane region" description="Helical" evidence="6">
    <location>
        <begin position="142"/>
        <end position="162"/>
    </location>
</feature>
<dbReference type="PANTHER" id="PTHR31218">
    <property type="entry name" value="WAT1-RELATED PROTEIN"/>
    <property type="match status" value="1"/>
</dbReference>
<feature type="domain" description="EamA" evidence="7">
    <location>
        <begin position="47"/>
        <end position="183"/>
    </location>
</feature>
<dbReference type="InterPro" id="IPR037185">
    <property type="entry name" value="EmrE-like"/>
</dbReference>
<evidence type="ECO:0000256" key="6">
    <source>
        <dbReference type="RuleBase" id="RU363077"/>
    </source>
</evidence>
<comment type="subcellular location">
    <subcellularLocation>
        <location evidence="1 6">Membrane</location>
        <topology evidence="1 6">Multi-pass membrane protein</topology>
    </subcellularLocation>
</comment>
<accession>A0ABD3A1S3</accession>
<evidence type="ECO:0000259" key="7">
    <source>
        <dbReference type="Pfam" id="PF00892"/>
    </source>
</evidence>
<dbReference type="InterPro" id="IPR000620">
    <property type="entry name" value="EamA_dom"/>
</dbReference>
<dbReference type="Proteomes" id="UP001630127">
    <property type="component" value="Unassembled WGS sequence"/>
</dbReference>
<evidence type="ECO:0000256" key="3">
    <source>
        <dbReference type="ARBA" id="ARBA00022692"/>
    </source>
</evidence>
<dbReference type="InterPro" id="IPR030184">
    <property type="entry name" value="WAT1-related"/>
</dbReference>
<gene>
    <name evidence="8" type="ORF">ACH5RR_017324</name>
</gene>
<dbReference type="Pfam" id="PF00892">
    <property type="entry name" value="EamA"/>
    <property type="match status" value="1"/>
</dbReference>
<evidence type="ECO:0000313" key="8">
    <source>
        <dbReference type="EMBL" id="KAL3524490.1"/>
    </source>
</evidence>
<feature type="transmembrane region" description="Helical" evidence="6">
    <location>
        <begin position="168"/>
        <end position="187"/>
    </location>
</feature>
<protein>
    <recommendedName>
        <fullName evidence="6">WAT1-related protein</fullName>
    </recommendedName>
</protein>
<name>A0ABD3A1S3_9GENT</name>
<comment type="similarity">
    <text evidence="2 6">Belongs to the drug/metabolite transporter (DMT) superfamily. Plant drug/metabolite exporter (P-DME) (TC 2.A.7.4) family.</text>
</comment>
<organism evidence="8 9">
    <name type="scientific">Cinchona calisaya</name>
    <dbReference type="NCBI Taxonomy" id="153742"/>
    <lineage>
        <taxon>Eukaryota</taxon>
        <taxon>Viridiplantae</taxon>
        <taxon>Streptophyta</taxon>
        <taxon>Embryophyta</taxon>
        <taxon>Tracheophyta</taxon>
        <taxon>Spermatophyta</taxon>
        <taxon>Magnoliopsida</taxon>
        <taxon>eudicotyledons</taxon>
        <taxon>Gunneridae</taxon>
        <taxon>Pentapetalae</taxon>
        <taxon>asterids</taxon>
        <taxon>lamiids</taxon>
        <taxon>Gentianales</taxon>
        <taxon>Rubiaceae</taxon>
        <taxon>Cinchonoideae</taxon>
        <taxon>Cinchoneae</taxon>
        <taxon>Cinchona</taxon>
    </lineage>
</organism>
<evidence type="ECO:0000256" key="5">
    <source>
        <dbReference type="ARBA" id="ARBA00023136"/>
    </source>
</evidence>
<dbReference type="AlphaFoldDB" id="A0ABD3A1S3"/>
<proteinExistence type="inferred from homology"/>
<evidence type="ECO:0000256" key="1">
    <source>
        <dbReference type="ARBA" id="ARBA00004141"/>
    </source>
</evidence>
<keyword evidence="5 6" id="KW-0472">Membrane</keyword>
<dbReference type="SUPFAM" id="SSF103481">
    <property type="entry name" value="Multidrug resistance efflux transporter EmrE"/>
    <property type="match status" value="1"/>
</dbReference>
<keyword evidence="4 6" id="KW-1133">Transmembrane helix</keyword>
<dbReference type="GO" id="GO:0016020">
    <property type="term" value="C:membrane"/>
    <property type="evidence" value="ECO:0007669"/>
    <property type="project" value="UniProtKB-SubCell"/>
</dbReference>
<reference evidence="8 9" key="1">
    <citation type="submission" date="2024-11" db="EMBL/GenBank/DDBJ databases">
        <title>A near-complete genome assembly of Cinchona calisaya.</title>
        <authorList>
            <person name="Lian D.C."/>
            <person name="Zhao X.W."/>
            <person name="Wei L."/>
        </authorList>
    </citation>
    <scope>NUCLEOTIDE SEQUENCE [LARGE SCALE GENOMIC DNA]</scope>
    <source>
        <tissue evidence="8">Nenye</tissue>
    </source>
</reference>
<evidence type="ECO:0000313" key="9">
    <source>
        <dbReference type="Proteomes" id="UP001630127"/>
    </source>
</evidence>
<evidence type="ECO:0000256" key="4">
    <source>
        <dbReference type="ARBA" id="ARBA00022989"/>
    </source>
</evidence>
<sequence>MKTMGATLCLGGALVIALYKGKAFHIGHHSAEQHSALKKAEPHNWTRGTIFLVCSCLSYGLWFISQAKLFKIYPHKLWATFYTCIIATVQLLAIGLCIDRSKTAWQLGWNLQLVTIFYSGALATAATFCLISWALTERGPTYPSMFNPLSLIFVAITEALFLGEAITVGSLLGMFLIIVGLYSFLWAKNKEVKGMLKTTNTIDAPEKVQPESAAVVVPAPSHPNGINHANGDSDQKEQNIDVLIRDEGISG</sequence>